<dbReference type="EMBL" id="LUGG01000023">
    <property type="protein sequence ID" value="OBZ67576.1"/>
    <property type="molecule type" value="Genomic_DNA"/>
</dbReference>
<evidence type="ECO:0000256" key="4">
    <source>
        <dbReference type="ARBA" id="ARBA00022617"/>
    </source>
</evidence>
<comment type="pathway">
    <text evidence="2">Secondary metabolite biosynthesis.</text>
</comment>
<gene>
    <name evidence="10" type="ORF">A0H81_12405</name>
</gene>
<dbReference type="SUPFAM" id="SSF48264">
    <property type="entry name" value="Cytochrome P450"/>
    <property type="match status" value="2"/>
</dbReference>
<dbReference type="InterPro" id="IPR036396">
    <property type="entry name" value="Cyt_P450_sf"/>
</dbReference>
<dbReference type="PRINTS" id="PR00463">
    <property type="entry name" value="EP450I"/>
</dbReference>
<organism evidence="10 11">
    <name type="scientific">Grifola frondosa</name>
    <name type="common">Maitake</name>
    <name type="synonym">Polyporus frondosus</name>
    <dbReference type="NCBI Taxonomy" id="5627"/>
    <lineage>
        <taxon>Eukaryota</taxon>
        <taxon>Fungi</taxon>
        <taxon>Dikarya</taxon>
        <taxon>Basidiomycota</taxon>
        <taxon>Agaricomycotina</taxon>
        <taxon>Agaricomycetes</taxon>
        <taxon>Polyporales</taxon>
        <taxon>Grifolaceae</taxon>
        <taxon>Grifola</taxon>
    </lineage>
</organism>
<dbReference type="InterPro" id="IPR017972">
    <property type="entry name" value="Cyt_P450_CS"/>
</dbReference>
<keyword evidence="4 9" id="KW-0349">Heme</keyword>
<dbReference type="Gene3D" id="1.10.630.10">
    <property type="entry name" value="Cytochrome P450"/>
    <property type="match status" value="2"/>
</dbReference>
<dbReference type="PANTHER" id="PTHR24305">
    <property type="entry name" value="CYTOCHROME P450"/>
    <property type="match status" value="1"/>
</dbReference>
<keyword evidence="11" id="KW-1185">Reference proteome</keyword>
<comment type="similarity">
    <text evidence="3">Belongs to the cytochrome P450 family.</text>
</comment>
<dbReference type="OMA" id="HSEGIGK"/>
<dbReference type="PANTHER" id="PTHR24305:SF166">
    <property type="entry name" value="CYTOCHROME P450 12A4, MITOCHONDRIAL-RELATED"/>
    <property type="match status" value="1"/>
</dbReference>
<keyword evidence="5 9" id="KW-0479">Metal-binding</keyword>
<dbReference type="Proteomes" id="UP000092993">
    <property type="component" value="Unassembled WGS sequence"/>
</dbReference>
<dbReference type="GO" id="GO:0005506">
    <property type="term" value="F:iron ion binding"/>
    <property type="evidence" value="ECO:0007669"/>
    <property type="project" value="InterPro"/>
</dbReference>
<evidence type="ECO:0000256" key="1">
    <source>
        <dbReference type="ARBA" id="ARBA00001971"/>
    </source>
</evidence>
<dbReference type="STRING" id="5627.A0A1C7LTR9"/>
<dbReference type="Pfam" id="PF00067">
    <property type="entry name" value="p450"/>
    <property type="match status" value="4"/>
</dbReference>
<dbReference type="PRINTS" id="PR00385">
    <property type="entry name" value="P450"/>
</dbReference>
<proteinExistence type="inferred from homology"/>
<sequence length="986" mass="111448">MVAQAWRVRRNWLGYRFSGESVNAWPEARVTMLLADPVAIKEVTSSRARFPKPVEQYKVLSFFGSNIVITEGDEWKRQRKIAAPAFSERNNKLVWDESVNIVLDLFDNVWGTQDSITVDHIVDLTVPDALHEVSTKLHMKVILPDWVLNWGPTETIRRFKLAYDNLERYMAEMVQARKTAEKKEERYDLFSSLLDANEEESEGQMKLSDSELIGNIFIFLIAGHETTAHTLAFTFALLALYPDEQEILYQHIKSVLPNGRRPNYEDMGSLSYSMACVIFQGHFFQKFANTDYSAFNNRVFNETLRMFPPVLGIPKSSAEDTTLVTSNAAGEKLTVPVPQGTYILLHTPGLHYNPRYWEDPHVFKPSRFLGDWPRDAFLPFSGGPRACVGRRFSETEAVAILSLIISRYKVEVKEEPQFAGETFEQRRERLLKCGSSITIYPGFFICCVSWILWKYFPQKIGKSTLDNIPGPPPQSFWKGNIDQLFDRHAWSFHQELNEKYGSVVKLHSIFGQKFLYVYDPKALHSIIVKDQHIYEESAFLIKTPVNVRRSPPQTAEAPESSVLDQAYAPHDASILPNFSQGKRASCLLTVLGSRLWRKLCDAIESGVRAGVGEVDMLGWMGRTALELIGQAGLGYSFDPLVEDVPNPYGDAIKNYLPVLSRLQILRRMIPFIPQVGPPALRRKVVEMFPHKGVKHLISIVDAMHTHSTEIFEKKKEVLIRGDEAISQEIEEKDIMSILLKANIAASEADRLPEHELIAQMSTLTFAAMDTTSNALSLILQLLAEHSDVQNRVRKEILEASNGGDLPYDELIELPYLDAVCRETLRLRAPATFVFRETRKDIVMPLLEPIRGVDGSIINEIPVPKNTGIVVGVLASNCNKAVWGDDALEWKPERWLSPLPETVSEAHIPGVYSNLMTFLGGGRACIGFKFSQLEMKVVLSLLLSKFTFSLSDKPIVWNLAGVRYPTVGKDSTKPEMWLKVGLLNNVA</sequence>
<comment type="caution">
    <text evidence="10">The sequence shown here is derived from an EMBL/GenBank/DDBJ whole genome shotgun (WGS) entry which is preliminary data.</text>
</comment>
<evidence type="ECO:0000313" key="11">
    <source>
        <dbReference type="Proteomes" id="UP000092993"/>
    </source>
</evidence>
<evidence type="ECO:0000256" key="8">
    <source>
        <dbReference type="ARBA" id="ARBA00023033"/>
    </source>
</evidence>
<dbReference type="AlphaFoldDB" id="A0A1C7LTR9"/>
<name>A0A1C7LTR9_GRIFR</name>
<protein>
    <recommendedName>
        <fullName evidence="12">Cytochrome P450</fullName>
    </recommendedName>
</protein>
<comment type="cofactor">
    <cofactor evidence="1 9">
        <name>heme</name>
        <dbReference type="ChEBI" id="CHEBI:30413"/>
    </cofactor>
</comment>
<keyword evidence="8" id="KW-0503">Monooxygenase</keyword>
<evidence type="ECO:0000256" key="9">
    <source>
        <dbReference type="PIRSR" id="PIRSR602401-1"/>
    </source>
</evidence>
<feature type="binding site" description="axial binding residue" evidence="9">
    <location>
        <position position="387"/>
    </location>
    <ligand>
        <name>heme</name>
        <dbReference type="ChEBI" id="CHEBI:30413"/>
    </ligand>
    <ligandPart>
        <name>Fe</name>
        <dbReference type="ChEBI" id="CHEBI:18248"/>
    </ligandPart>
</feature>
<dbReference type="GO" id="GO:0020037">
    <property type="term" value="F:heme binding"/>
    <property type="evidence" value="ECO:0007669"/>
    <property type="project" value="InterPro"/>
</dbReference>
<dbReference type="InterPro" id="IPR001128">
    <property type="entry name" value="Cyt_P450"/>
</dbReference>
<evidence type="ECO:0000256" key="2">
    <source>
        <dbReference type="ARBA" id="ARBA00005179"/>
    </source>
</evidence>
<dbReference type="InterPro" id="IPR050121">
    <property type="entry name" value="Cytochrome_P450_monoxygenase"/>
</dbReference>
<evidence type="ECO:0008006" key="12">
    <source>
        <dbReference type="Google" id="ProtNLM"/>
    </source>
</evidence>
<dbReference type="PROSITE" id="PS00086">
    <property type="entry name" value="CYTOCHROME_P450"/>
    <property type="match status" value="1"/>
</dbReference>
<dbReference type="OrthoDB" id="1470350at2759"/>
<evidence type="ECO:0000313" key="10">
    <source>
        <dbReference type="EMBL" id="OBZ67576.1"/>
    </source>
</evidence>
<dbReference type="GO" id="GO:0016705">
    <property type="term" value="F:oxidoreductase activity, acting on paired donors, with incorporation or reduction of molecular oxygen"/>
    <property type="evidence" value="ECO:0007669"/>
    <property type="project" value="InterPro"/>
</dbReference>
<evidence type="ECO:0000256" key="5">
    <source>
        <dbReference type="ARBA" id="ARBA00022723"/>
    </source>
</evidence>
<dbReference type="InterPro" id="IPR002401">
    <property type="entry name" value="Cyt_P450_E_grp-I"/>
</dbReference>
<evidence type="ECO:0000256" key="6">
    <source>
        <dbReference type="ARBA" id="ARBA00023002"/>
    </source>
</evidence>
<dbReference type="GO" id="GO:0004497">
    <property type="term" value="F:monooxygenase activity"/>
    <property type="evidence" value="ECO:0007669"/>
    <property type="project" value="UniProtKB-KW"/>
</dbReference>
<reference evidence="10 11" key="1">
    <citation type="submission" date="2016-03" db="EMBL/GenBank/DDBJ databases">
        <title>Whole genome sequencing of Grifola frondosa 9006-11.</title>
        <authorList>
            <person name="Min B."/>
            <person name="Park H."/>
            <person name="Kim J.-G."/>
            <person name="Cho H."/>
            <person name="Oh Y.-L."/>
            <person name="Kong W.-S."/>
            <person name="Choi I.-G."/>
        </authorList>
    </citation>
    <scope>NUCLEOTIDE SEQUENCE [LARGE SCALE GENOMIC DNA]</scope>
    <source>
        <strain evidence="10 11">9006-11</strain>
    </source>
</reference>
<keyword evidence="7 9" id="KW-0408">Iron</keyword>
<evidence type="ECO:0000256" key="3">
    <source>
        <dbReference type="ARBA" id="ARBA00010617"/>
    </source>
</evidence>
<evidence type="ECO:0000256" key="7">
    <source>
        <dbReference type="ARBA" id="ARBA00023004"/>
    </source>
</evidence>
<keyword evidence="6" id="KW-0560">Oxidoreductase</keyword>
<accession>A0A1C7LTR9</accession>